<keyword evidence="4 7" id="KW-0812">Transmembrane</keyword>
<dbReference type="PANTHER" id="PTHR40074">
    <property type="entry name" value="O-ACETYLTRANSFERASE WECH"/>
    <property type="match status" value="1"/>
</dbReference>
<dbReference type="Pfam" id="PF01757">
    <property type="entry name" value="Acyl_transf_3"/>
    <property type="match status" value="1"/>
</dbReference>
<keyword evidence="10" id="KW-1185">Reference proteome</keyword>
<protein>
    <submittedName>
        <fullName evidence="9">Acyltransferase</fullName>
    </submittedName>
</protein>
<evidence type="ECO:0000313" key="9">
    <source>
        <dbReference type="EMBL" id="MCW1885180.1"/>
    </source>
</evidence>
<keyword evidence="5 7" id="KW-1133">Transmembrane helix</keyword>
<comment type="caution">
    <text evidence="9">The sequence shown here is derived from an EMBL/GenBank/DDBJ whole genome shotgun (WGS) entry which is preliminary data.</text>
</comment>
<feature type="transmembrane region" description="Helical" evidence="7">
    <location>
        <begin position="293"/>
        <end position="317"/>
    </location>
</feature>
<evidence type="ECO:0000256" key="6">
    <source>
        <dbReference type="ARBA" id="ARBA00023136"/>
    </source>
</evidence>
<dbReference type="RefSeq" id="WP_264501137.1">
    <property type="nucleotide sequence ID" value="NZ_JAPDDS010000005.1"/>
</dbReference>
<evidence type="ECO:0000256" key="4">
    <source>
        <dbReference type="ARBA" id="ARBA00022692"/>
    </source>
</evidence>
<comment type="subcellular location">
    <subcellularLocation>
        <location evidence="1">Cell membrane</location>
        <topology evidence="1">Multi-pass membrane protein</topology>
    </subcellularLocation>
</comment>
<proteinExistence type="inferred from homology"/>
<keyword evidence="3" id="KW-1003">Cell membrane</keyword>
<feature type="domain" description="Acyltransferase 3" evidence="8">
    <location>
        <begin position="15"/>
        <end position="312"/>
    </location>
</feature>
<name>A0ABT3FNM8_9BACT</name>
<dbReference type="InterPro" id="IPR002656">
    <property type="entry name" value="Acyl_transf_3_dom"/>
</dbReference>
<feature type="transmembrane region" description="Helical" evidence="7">
    <location>
        <begin position="46"/>
        <end position="65"/>
    </location>
</feature>
<evidence type="ECO:0000256" key="1">
    <source>
        <dbReference type="ARBA" id="ARBA00004651"/>
    </source>
</evidence>
<evidence type="ECO:0000256" key="5">
    <source>
        <dbReference type="ARBA" id="ARBA00022989"/>
    </source>
</evidence>
<feature type="transmembrane region" description="Helical" evidence="7">
    <location>
        <begin position="215"/>
        <end position="244"/>
    </location>
</feature>
<keyword evidence="9" id="KW-0012">Acyltransferase</keyword>
<evidence type="ECO:0000256" key="2">
    <source>
        <dbReference type="ARBA" id="ARBA00007400"/>
    </source>
</evidence>
<keyword evidence="6 7" id="KW-0472">Membrane</keyword>
<sequence>MSPAASPSRSTLRDPALDVLRVVAMICVMMVHTPKGVDGVTTFLKHYMATAGVPAFFILSGYLSARKIADRDHRPRDFFREKFRTLIVPYLIWNVLVLAAILILKTFIPGTDSLGNGNYFGVDFEPWSMTCAIFGIGRSPIVYQFWFLRDLIIVSFIAFFLCRALPQASIIGWLLLLIPLPFVPSLGLFLVGISIGGRQSLTDRWDLGKSLIFGAGWIAVGIAATNGLLSIPSAAYQIFGTVFLYSLSTLVSRGPGGGHIATWGPMTFLAFAIHEPLQTIIFKVWEKLAWPRFGTVITNLLVPLLIFAVSLGIYHLMRRISPKLLLLLTGGR</sequence>
<dbReference type="GO" id="GO:0016746">
    <property type="term" value="F:acyltransferase activity"/>
    <property type="evidence" value="ECO:0007669"/>
    <property type="project" value="UniProtKB-KW"/>
</dbReference>
<keyword evidence="9" id="KW-0808">Transferase</keyword>
<evidence type="ECO:0000313" key="10">
    <source>
        <dbReference type="Proteomes" id="UP001207930"/>
    </source>
</evidence>
<feature type="transmembrane region" description="Helical" evidence="7">
    <location>
        <begin position="143"/>
        <end position="162"/>
    </location>
</feature>
<dbReference type="PANTHER" id="PTHR40074:SF2">
    <property type="entry name" value="O-ACETYLTRANSFERASE WECH"/>
    <property type="match status" value="1"/>
</dbReference>
<dbReference type="EMBL" id="JAPDDS010000005">
    <property type="protein sequence ID" value="MCW1885180.1"/>
    <property type="molecule type" value="Genomic_DNA"/>
</dbReference>
<evidence type="ECO:0000259" key="8">
    <source>
        <dbReference type="Pfam" id="PF01757"/>
    </source>
</evidence>
<evidence type="ECO:0000256" key="3">
    <source>
        <dbReference type="ARBA" id="ARBA00022475"/>
    </source>
</evidence>
<reference evidence="9 10" key="1">
    <citation type="submission" date="2022-10" db="EMBL/GenBank/DDBJ databases">
        <title>Luteolibacter flavescens strain MCCC 1K03193, whole genome shotgun sequencing project.</title>
        <authorList>
            <person name="Zhao G."/>
            <person name="Shen L."/>
        </authorList>
    </citation>
    <scope>NUCLEOTIDE SEQUENCE [LARGE SCALE GENOMIC DNA]</scope>
    <source>
        <strain evidence="9 10">MCCC 1K03193</strain>
    </source>
</reference>
<accession>A0ABT3FNM8</accession>
<evidence type="ECO:0000256" key="7">
    <source>
        <dbReference type="SAM" id="Phobius"/>
    </source>
</evidence>
<gene>
    <name evidence="9" type="ORF">OKA04_10615</name>
</gene>
<dbReference type="Proteomes" id="UP001207930">
    <property type="component" value="Unassembled WGS sequence"/>
</dbReference>
<comment type="similarity">
    <text evidence="2">Belongs to the acyltransferase 3 family.</text>
</comment>
<feature type="transmembrane region" description="Helical" evidence="7">
    <location>
        <begin position="86"/>
        <end position="108"/>
    </location>
</feature>
<organism evidence="9 10">
    <name type="scientific">Luteolibacter flavescens</name>
    <dbReference type="NCBI Taxonomy" id="1859460"/>
    <lineage>
        <taxon>Bacteria</taxon>
        <taxon>Pseudomonadati</taxon>
        <taxon>Verrucomicrobiota</taxon>
        <taxon>Verrucomicrobiia</taxon>
        <taxon>Verrucomicrobiales</taxon>
        <taxon>Verrucomicrobiaceae</taxon>
        <taxon>Luteolibacter</taxon>
    </lineage>
</organism>
<feature type="transmembrane region" description="Helical" evidence="7">
    <location>
        <begin position="174"/>
        <end position="195"/>
    </location>
</feature>